<organism evidence="8 9">
    <name type="scientific">Paenibacillus agri</name>
    <dbReference type="NCBI Taxonomy" id="2744309"/>
    <lineage>
        <taxon>Bacteria</taxon>
        <taxon>Bacillati</taxon>
        <taxon>Bacillota</taxon>
        <taxon>Bacilli</taxon>
        <taxon>Bacillales</taxon>
        <taxon>Paenibacillaceae</taxon>
        <taxon>Paenibacillus</taxon>
    </lineage>
</organism>
<name>A0A850EJN9_9BACL</name>
<evidence type="ECO:0000256" key="5">
    <source>
        <dbReference type="ARBA" id="ARBA00023136"/>
    </source>
</evidence>
<dbReference type="Proteomes" id="UP000564806">
    <property type="component" value="Unassembled WGS sequence"/>
</dbReference>
<evidence type="ECO:0000256" key="2">
    <source>
        <dbReference type="ARBA" id="ARBA00022475"/>
    </source>
</evidence>
<feature type="domain" description="Cardiolipin synthase N-terminal" evidence="7">
    <location>
        <begin position="19"/>
        <end position="60"/>
    </location>
</feature>
<sequence>MERVNWGLILPLLALQVLLAVIGLISLWKAENVRGPKWLWIIIIVAGNLLGSIAYFTVGRREI</sequence>
<keyword evidence="2" id="KW-1003">Cell membrane</keyword>
<evidence type="ECO:0000259" key="7">
    <source>
        <dbReference type="Pfam" id="PF13396"/>
    </source>
</evidence>
<dbReference type="GO" id="GO:0005886">
    <property type="term" value="C:plasma membrane"/>
    <property type="evidence" value="ECO:0007669"/>
    <property type="project" value="UniProtKB-SubCell"/>
</dbReference>
<gene>
    <name evidence="8" type="ORF">HPT30_12445</name>
</gene>
<protein>
    <submittedName>
        <fullName evidence="8">PLDc N-terminal domain-containing protein</fullName>
    </submittedName>
</protein>
<evidence type="ECO:0000256" key="1">
    <source>
        <dbReference type="ARBA" id="ARBA00004651"/>
    </source>
</evidence>
<dbReference type="Pfam" id="PF13396">
    <property type="entry name" value="PLDc_N"/>
    <property type="match status" value="1"/>
</dbReference>
<accession>A0A850EJN9</accession>
<dbReference type="AlphaFoldDB" id="A0A850EJN9"/>
<keyword evidence="3 6" id="KW-0812">Transmembrane</keyword>
<feature type="transmembrane region" description="Helical" evidence="6">
    <location>
        <begin position="6"/>
        <end position="27"/>
    </location>
</feature>
<keyword evidence="4 6" id="KW-1133">Transmembrane helix</keyword>
<comment type="caution">
    <text evidence="8">The sequence shown here is derived from an EMBL/GenBank/DDBJ whole genome shotgun (WGS) entry which is preliminary data.</text>
</comment>
<evidence type="ECO:0000313" key="9">
    <source>
        <dbReference type="Proteomes" id="UP000564806"/>
    </source>
</evidence>
<evidence type="ECO:0000256" key="3">
    <source>
        <dbReference type="ARBA" id="ARBA00022692"/>
    </source>
</evidence>
<feature type="transmembrane region" description="Helical" evidence="6">
    <location>
        <begin position="39"/>
        <end position="58"/>
    </location>
</feature>
<dbReference type="EMBL" id="JABWCS010000207">
    <property type="protein sequence ID" value="NUU61158.1"/>
    <property type="molecule type" value="Genomic_DNA"/>
</dbReference>
<evidence type="ECO:0000256" key="6">
    <source>
        <dbReference type="SAM" id="Phobius"/>
    </source>
</evidence>
<comment type="subcellular location">
    <subcellularLocation>
        <location evidence="1">Cell membrane</location>
        <topology evidence="1">Multi-pass membrane protein</topology>
    </subcellularLocation>
</comment>
<keyword evidence="9" id="KW-1185">Reference proteome</keyword>
<evidence type="ECO:0000256" key="4">
    <source>
        <dbReference type="ARBA" id="ARBA00022989"/>
    </source>
</evidence>
<reference evidence="8" key="1">
    <citation type="submission" date="2020-06" db="EMBL/GenBank/DDBJ databases">
        <title>Paenibacillus sp. nov., isolated from soil.</title>
        <authorList>
            <person name="Seo Y.L."/>
        </authorList>
    </citation>
    <scope>NUCLEOTIDE SEQUENCE [LARGE SCALE GENOMIC DNA]</scope>
    <source>
        <strain evidence="8">JW14</strain>
    </source>
</reference>
<proteinExistence type="predicted"/>
<keyword evidence="5 6" id="KW-0472">Membrane</keyword>
<evidence type="ECO:0000313" key="8">
    <source>
        <dbReference type="EMBL" id="NUU61158.1"/>
    </source>
</evidence>
<dbReference type="InterPro" id="IPR027379">
    <property type="entry name" value="CLS_N"/>
</dbReference>